<dbReference type="Proteomes" id="UP000198211">
    <property type="component" value="Unassembled WGS sequence"/>
</dbReference>
<accession>A0A225W379</accession>
<name>A0A225W379_9STRA</name>
<organism evidence="2 3">
    <name type="scientific">Phytophthora megakarya</name>
    <dbReference type="NCBI Taxonomy" id="4795"/>
    <lineage>
        <taxon>Eukaryota</taxon>
        <taxon>Sar</taxon>
        <taxon>Stramenopiles</taxon>
        <taxon>Oomycota</taxon>
        <taxon>Peronosporomycetes</taxon>
        <taxon>Peronosporales</taxon>
        <taxon>Peronosporaceae</taxon>
        <taxon>Phytophthora</taxon>
    </lineage>
</organism>
<feature type="signal peptide" evidence="1">
    <location>
        <begin position="1"/>
        <end position="16"/>
    </location>
</feature>
<evidence type="ECO:0000313" key="3">
    <source>
        <dbReference type="Proteomes" id="UP000198211"/>
    </source>
</evidence>
<keyword evidence="3" id="KW-1185">Reference proteome</keyword>
<keyword evidence="1" id="KW-0732">Signal</keyword>
<feature type="chain" id="PRO_5013302348" evidence="1">
    <location>
        <begin position="17"/>
        <end position="200"/>
    </location>
</feature>
<dbReference type="InterPro" id="IPR002110">
    <property type="entry name" value="Ankyrin_rpt"/>
</dbReference>
<protein>
    <submittedName>
        <fullName evidence="2">Uncharacterized protein</fullName>
    </submittedName>
</protein>
<dbReference type="OrthoDB" id="79255at2759"/>
<sequence length="200" mass="21782">MSMLILVAIKHAALDALKWILAANTPITAHLSDEESIECLQAAAKHPGVAYAEMTLLLLEHRFSPGRLSGDGMGIPLLHRVACFANTTLACQIMTMLLERPDIDVNALDAFGNTAITYALAAGRLHNVCFLIQNPKCRLEAEYEGQSCFYYYVNCYYPGEVELFSIVTLITKLVVAKATNILGVTGLCVVFAVMNLLVTA</sequence>
<comment type="caution">
    <text evidence="2">The sequence shown here is derived from an EMBL/GenBank/DDBJ whole genome shotgun (WGS) entry which is preliminary data.</text>
</comment>
<dbReference type="SUPFAM" id="SSF48403">
    <property type="entry name" value="Ankyrin repeat"/>
    <property type="match status" value="1"/>
</dbReference>
<dbReference type="Gene3D" id="1.25.40.20">
    <property type="entry name" value="Ankyrin repeat-containing domain"/>
    <property type="match status" value="1"/>
</dbReference>
<reference evidence="3" key="1">
    <citation type="submission" date="2017-03" db="EMBL/GenBank/DDBJ databases">
        <title>Phytopthora megakarya and P. palmivora, two closely related causual agents of cacao black pod achieved similar genome size and gene model numbers by different mechanisms.</title>
        <authorList>
            <person name="Ali S."/>
            <person name="Shao J."/>
            <person name="Larry D.J."/>
            <person name="Kronmiller B."/>
            <person name="Shen D."/>
            <person name="Strem M.D."/>
            <person name="Melnick R.L."/>
            <person name="Guiltinan M.J."/>
            <person name="Tyler B.M."/>
            <person name="Meinhardt L.W."/>
            <person name="Bailey B.A."/>
        </authorList>
    </citation>
    <scope>NUCLEOTIDE SEQUENCE [LARGE SCALE GENOMIC DNA]</scope>
    <source>
        <strain evidence="3">zdho120</strain>
    </source>
</reference>
<proteinExistence type="predicted"/>
<dbReference type="Pfam" id="PF13637">
    <property type="entry name" value="Ank_4"/>
    <property type="match status" value="1"/>
</dbReference>
<evidence type="ECO:0000256" key="1">
    <source>
        <dbReference type="SAM" id="SignalP"/>
    </source>
</evidence>
<dbReference type="InterPro" id="IPR036770">
    <property type="entry name" value="Ankyrin_rpt-contain_sf"/>
</dbReference>
<dbReference type="STRING" id="4795.A0A225W379"/>
<dbReference type="AlphaFoldDB" id="A0A225W379"/>
<gene>
    <name evidence="2" type="ORF">PHMEG_00015298</name>
</gene>
<evidence type="ECO:0000313" key="2">
    <source>
        <dbReference type="EMBL" id="OWZ11649.1"/>
    </source>
</evidence>
<dbReference type="EMBL" id="NBNE01002068">
    <property type="protein sequence ID" value="OWZ11649.1"/>
    <property type="molecule type" value="Genomic_DNA"/>
</dbReference>